<reference evidence="3" key="1">
    <citation type="submission" date="2021-04" db="EMBL/GenBank/DDBJ databases">
        <authorList>
            <consortium name="Molecular Ecology Group"/>
        </authorList>
    </citation>
    <scope>NUCLEOTIDE SEQUENCE</scope>
</reference>
<keyword evidence="4" id="KW-1185">Reference proteome</keyword>
<feature type="transmembrane region" description="Helical" evidence="1">
    <location>
        <begin position="265"/>
        <end position="287"/>
    </location>
</feature>
<keyword evidence="1" id="KW-1133">Transmembrane helix</keyword>
<dbReference type="EMBL" id="CAJHNH020006523">
    <property type="protein sequence ID" value="CAG5133826.1"/>
    <property type="molecule type" value="Genomic_DNA"/>
</dbReference>
<sequence length="305" mass="33681">MARLTKLVRLIWLFYLTDARTPSLNLTKLKLLSPCSHGLRDSKDSLVFQGSADTTGVNVGEWSHTVIFELGQTGGVFKDHCTIDLNLASPVGSSCISISTSPRKYNITVAVTAKSSLSGFSGRLRWEKSNGSNHVISNELTISKVYKPQDLLLSSLVKLENTETQQLEDTGECQIEAKHKMPNTIRLCCSNYTSPCWSNITVDGLVVSWGTPCANYTFTQLSSSSKNLTFAVSSCMLNESVREWDCELLWTGKQNSDASPKRKEFAILIAVSIAAILLTIFAVHMGLKQILTDQRSTDYGNVERR</sequence>
<comment type="caution">
    <text evidence="3">The sequence shown here is derived from an EMBL/GenBank/DDBJ whole genome shotgun (WGS) entry which is preliminary data.</text>
</comment>
<evidence type="ECO:0000256" key="1">
    <source>
        <dbReference type="SAM" id="Phobius"/>
    </source>
</evidence>
<protein>
    <submittedName>
        <fullName evidence="3">Uncharacterized protein</fullName>
    </submittedName>
</protein>
<feature type="chain" id="PRO_5035894552" evidence="2">
    <location>
        <begin position="20"/>
        <end position="305"/>
    </location>
</feature>
<evidence type="ECO:0000313" key="4">
    <source>
        <dbReference type="Proteomes" id="UP000678393"/>
    </source>
</evidence>
<accession>A0A8S4A4C2</accession>
<dbReference type="AlphaFoldDB" id="A0A8S4A4C2"/>
<dbReference type="Proteomes" id="UP000678393">
    <property type="component" value="Unassembled WGS sequence"/>
</dbReference>
<feature type="signal peptide" evidence="2">
    <location>
        <begin position="1"/>
        <end position="19"/>
    </location>
</feature>
<keyword evidence="1" id="KW-0472">Membrane</keyword>
<proteinExistence type="predicted"/>
<name>A0A8S4A4C2_9EUPU</name>
<gene>
    <name evidence="3" type="ORF">CUNI_LOCUS19384</name>
</gene>
<keyword evidence="2" id="KW-0732">Signal</keyword>
<organism evidence="3 4">
    <name type="scientific">Candidula unifasciata</name>
    <dbReference type="NCBI Taxonomy" id="100452"/>
    <lineage>
        <taxon>Eukaryota</taxon>
        <taxon>Metazoa</taxon>
        <taxon>Spiralia</taxon>
        <taxon>Lophotrochozoa</taxon>
        <taxon>Mollusca</taxon>
        <taxon>Gastropoda</taxon>
        <taxon>Heterobranchia</taxon>
        <taxon>Euthyneura</taxon>
        <taxon>Panpulmonata</taxon>
        <taxon>Eupulmonata</taxon>
        <taxon>Stylommatophora</taxon>
        <taxon>Helicina</taxon>
        <taxon>Helicoidea</taxon>
        <taxon>Geomitridae</taxon>
        <taxon>Candidula</taxon>
    </lineage>
</organism>
<keyword evidence="1" id="KW-0812">Transmembrane</keyword>
<evidence type="ECO:0000313" key="3">
    <source>
        <dbReference type="EMBL" id="CAG5133826.1"/>
    </source>
</evidence>
<evidence type="ECO:0000256" key="2">
    <source>
        <dbReference type="SAM" id="SignalP"/>
    </source>
</evidence>